<keyword evidence="1" id="KW-0862">Zinc</keyword>
<proteinExistence type="predicted"/>
<comment type="caution">
    <text evidence="3">The sequence shown here is derived from an EMBL/GenBank/DDBJ whole genome shotgun (WGS) entry which is preliminary data.</text>
</comment>
<keyword evidence="4" id="KW-1185">Reference proteome</keyword>
<protein>
    <recommendedName>
        <fullName evidence="2">CCHC-type domain-containing protein</fullName>
    </recommendedName>
</protein>
<gene>
    <name evidence="3" type="ORF">R3W88_016319</name>
</gene>
<keyword evidence="1" id="KW-0863">Zinc-finger</keyword>
<keyword evidence="1" id="KW-0479">Metal-binding</keyword>
<dbReference type="Gene3D" id="4.10.60.10">
    <property type="entry name" value="Zinc finger, CCHC-type"/>
    <property type="match status" value="1"/>
</dbReference>
<dbReference type="GO" id="GO:0003676">
    <property type="term" value="F:nucleic acid binding"/>
    <property type="evidence" value="ECO:0007669"/>
    <property type="project" value="InterPro"/>
</dbReference>
<dbReference type="Pfam" id="PF00098">
    <property type="entry name" value="zf-CCHC"/>
    <property type="match status" value="1"/>
</dbReference>
<dbReference type="AlphaFoldDB" id="A0AAV9KXH3"/>
<reference evidence="3 4" key="1">
    <citation type="submission" date="2023-10" db="EMBL/GenBank/DDBJ databases">
        <title>Genome-Wide Identification Analysis in wild type Solanum Pinnatisectum Reveals Some Genes Defensing Phytophthora Infestans.</title>
        <authorList>
            <person name="Sun C."/>
        </authorList>
    </citation>
    <scope>NUCLEOTIDE SEQUENCE [LARGE SCALE GENOMIC DNA]</scope>
    <source>
        <strain evidence="3">LQN</strain>
        <tissue evidence="3">Leaf</tissue>
    </source>
</reference>
<dbReference type="PROSITE" id="PS50158">
    <property type="entry name" value="ZF_CCHC"/>
    <property type="match status" value="1"/>
</dbReference>
<dbReference type="InterPro" id="IPR001878">
    <property type="entry name" value="Znf_CCHC"/>
</dbReference>
<dbReference type="Proteomes" id="UP001311915">
    <property type="component" value="Unassembled WGS sequence"/>
</dbReference>
<feature type="domain" description="CCHC-type" evidence="2">
    <location>
        <begin position="33"/>
        <end position="48"/>
    </location>
</feature>
<evidence type="ECO:0000256" key="1">
    <source>
        <dbReference type="PROSITE-ProRule" id="PRU00047"/>
    </source>
</evidence>
<dbReference type="EMBL" id="JAWPEI010000008">
    <property type="protein sequence ID" value="KAK4717981.1"/>
    <property type="molecule type" value="Genomic_DNA"/>
</dbReference>
<organism evidence="3 4">
    <name type="scientific">Solanum pinnatisectum</name>
    <name type="common">tansyleaf nightshade</name>
    <dbReference type="NCBI Taxonomy" id="50273"/>
    <lineage>
        <taxon>Eukaryota</taxon>
        <taxon>Viridiplantae</taxon>
        <taxon>Streptophyta</taxon>
        <taxon>Embryophyta</taxon>
        <taxon>Tracheophyta</taxon>
        <taxon>Spermatophyta</taxon>
        <taxon>Magnoliopsida</taxon>
        <taxon>eudicotyledons</taxon>
        <taxon>Gunneridae</taxon>
        <taxon>Pentapetalae</taxon>
        <taxon>asterids</taxon>
        <taxon>lamiids</taxon>
        <taxon>Solanales</taxon>
        <taxon>Solanaceae</taxon>
        <taxon>Solanoideae</taxon>
        <taxon>Solaneae</taxon>
        <taxon>Solanum</taxon>
    </lineage>
</organism>
<evidence type="ECO:0000313" key="4">
    <source>
        <dbReference type="Proteomes" id="UP001311915"/>
    </source>
</evidence>
<evidence type="ECO:0000259" key="2">
    <source>
        <dbReference type="PROSITE" id="PS50158"/>
    </source>
</evidence>
<dbReference type="GO" id="GO:0008270">
    <property type="term" value="F:zinc ion binding"/>
    <property type="evidence" value="ECO:0007669"/>
    <property type="project" value="UniProtKB-KW"/>
</dbReference>
<sequence length="57" mass="6270">MHQEESGSRALLPSCYKCGRKHEGKCLVSSNSCFGCGTIDHKIRDCPSVAKNKRDNS</sequence>
<name>A0AAV9KXH3_9SOLN</name>
<evidence type="ECO:0000313" key="3">
    <source>
        <dbReference type="EMBL" id="KAK4717981.1"/>
    </source>
</evidence>
<accession>A0AAV9KXH3</accession>